<evidence type="ECO:0000313" key="2">
    <source>
        <dbReference type="EMBL" id="RII98335.1"/>
    </source>
</evidence>
<sequence>MQLYSALPLVRARQIAADTAALAGIVVSVLVGIAVAALIRPLGDLGRSMERSGTQLSGSMTDAADALGRLPLVGDAARGPFEDASGIGSGL</sequence>
<gene>
    <name evidence="2" type="ORF">DZF93_19725</name>
</gene>
<evidence type="ECO:0000313" key="3">
    <source>
        <dbReference type="Proteomes" id="UP000266634"/>
    </source>
</evidence>
<organism evidence="2 3">
    <name type="scientific">Clavibacter michiganensis subsp. insidiosus</name>
    <dbReference type="NCBI Taxonomy" id="33014"/>
    <lineage>
        <taxon>Bacteria</taxon>
        <taxon>Bacillati</taxon>
        <taxon>Actinomycetota</taxon>
        <taxon>Actinomycetes</taxon>
        <taxon>Micrococcales</taxon>
        <taxon>Microbacteriaceae</taxon>
        <taxon>Clavibacter</taxon>
    </lineage>
</organism>
<proteinExistence type="predicted"/>
<keyword evidence="1" id="KW-1133">Transmembrane helix</keyword>
<keyword evidence="1" id="KW-0472">Membrane</keyword>
<keyword evidence="1" id="KW-0812">Transmembrane</keyword>
<feature type="transmembrane region" description="Helical" evidence="1">
    <location>
        <begin position="20"/>
        <end position="39"/>
    </location>
</feature>
<protein>
    <submittedName>
        <fullName evidence="2">Uncharacterized protein</fullName>
    </submittedName>
</protein>
<reference evidence="2 3" key="1">
    <citation type="submission" date="2018-08" db="EMBL/GenBank/DDBJ databases">
        <title>Genome Sequence of Clavibacter michiganensis Subspecies type strains, and the Atypical Peach-Colored Strains Isolated from Tomato.</title>
        <authorList>
            <person name="Osdaghi E."/>
            <person name="Portier P."/>
            <person name="Briand M."/>
            <person name="Jacques M.-A."/>
        </authorList>
    </citation>
    <scope>NUCLEOTIDE SEQUENCE [LARGE SCALE GENOMIC DNA]</scope>
    <source>
        <strain evidence="2 3">CFBP 6488</strain>
    </source>
</reference>
<evidence type="ECO:0000256" key="1">
    <source>
        <dbReference type="SAM" id="Phobius"/>
    </source>
</evidence>
<dbReference type="EMBL" id="QWEA01001567">
    <property type="protein sequence ID" value="RII98335.1"/>
    <property type="molecule type" value="Genomic_DNA"/>
</dbReference>
<name>A0A399NVZ1_9MICO</name>
<dbReference type="AlphaFoldDB" id="A0A399NVZ1"/>
<comment type="caution">
    <text evidence="2">The sequence shown here is derived from an EMBL/GenBank/DDBJ whole genome shotgun (WGS) entry which is preliminary data.</text>
</comment>
<feature type="non-terminal residue" evidence="2">
    <location>
        <position position="91"/>
    </location>
</feature>
<accession>A0A399NVZ1</accession>
<dbReference type="Proteomes" id="UP000266634">
    <property type="component" value="Unassembled WGS sequence"/>
</dbReference>